<keyword evidence="2" id="KW-0732">Signal</keyword>
<evidence type="ECO:0000259" key="3">
    <source>
        <dbReference type="PROSITE" id="PS50234"/>
    </source>
</evidence>
<dbReference type="SMART" id="SM00327">
    <property type="entry name" value="VWA"/>
    <property type="match status" value="1"/>
</dbReference>
<dbReference type="SUPFAM" id="SSF53300">
    <property type="entry name" value="vWA-like"/>
    <property type="match status" value="1"/>
</dbReference>
<proteinExistence type="predicted"/>
<name>A0A0M6Y4W5_9HYPH</name>
<feature type="signal peptide" evidence="2">
    <location>
        <begin position="1"/>
        <end position="29"/>
    </location>
</feature>
<evidence type="ECO:0000313" key="4">
    <source>
        <dbReference type="EMBL" id="CTQ44317.1"/>
    </source>
</evidence>
<protein>
    <submittedName>
        <fullName evidence="4">Cobaltochelatase subunit</fullName>
    </submittedName>
</protein>
<dbReference type="PROSITE" id="PS50234">
    <property type="entry name" value="VWFA"/>
    <property type="match status" value="1"/>
</dbReference>
<dbReference type="InterPro" id="IPR036465">
    <property type="entry name" value="vWFA_dom_sf"/>
</dbReference>
<evidence type="ECO:0000256" key="2">
    <source>
        <dbReference type="SAM" id="SignalP"/>
    </source>
</evidence>
<dbReference type="STRING" id="187304.B0E33_09485"/>
<accession>A0A0M6Y4W5</accession>
<feature type="compositionally biased region" description="Low complexity" evidence="1">
    <location>
        <begin position="178"/>
        <end position="189"/>
    </location>
</feature>
<dbReference type="EMBL" id="CXST01000002">
    <property type="protein sequence ID" value="CTQ44317.1"/>
    <property type="molecule type" value="Genomic_DNA"/>
</dbReference>
<dbReference type="PANTHER" id="PTHR10579">
    <property type="entry name" value="CALCIUM-ACTIVATED CHLORIDE CHANNEL REGULATOR"/>
    <property type="match status" value="1"/>
</dbReference>
<feature type="chain" id="PRO_5005807491" evidence="2">
    <location>
        <begin position="30"/>
        <end position="661"/>
    </location>
</feature>
<feature type="domain" description="VWFA" evidence="3">
    <location>
        <begin position="220"/>
        <end position="399"/>
    </location>
</feature>
<reference evidence="5" key="1">
    <citation type="submission" date="2015-07" db="EMBL/GenBank/DDBJ databases">
        <authorList>
            <person name="Rodrigo-Torres Lidia"/>
            <person name="Arahal R.David."/>
        </authorList>
    </citation>
    <scope>NUCLEOTIDE SEQUENCE [LARGE SCALE GENOMIC DNA]</scope>
    <source>
        <strain evidence="5">CECT 4801</strain>
    </source>
</reference>
<dbReference type="PANTHER" id="PTHR10579:SF43">
    <property type="entry name" value="ZINC FINGER (C3HC4-TYPE RING FINGER) FAMILY PROTEIN"/>
    <property type="match status" value="1"/>
</dbReference>
<keyword evidence="5" id="KW-1185">Reference proteome</keyword>
<dbReference type="RefSeq" id="WP_187306568.1">
    <property type="nucleotide sequence ID" value="NZ_CXST01000002.1"/>
</dbReference>
<gene>
    <name evidence="4" type="ORF">LAL4801_02760</name>
</gene>
<organism evidence="4 5">
    <name type="scientific">Roseibium aggregatum</name>
    <dbReference type="NCBI Taxonomy" id="187304"/>
    <lineage>
        <taxon>Bacteria</taxon>
        <taxon>Pseudomonadati</taxon>
        <taxon>Pseudomonadota</taxon>
        <taxon>Alphaproteobacteria</taxon>
        <taxon>Hyphomicrobiales</taxon>
        <taxon>Stappiaceae</taxon>
        <taxon>Roseibium</taxon>
    </lineage>
</organism>
<evidence type="ECO:0000256" key="1">
    <source>
        <dbReference type="SAM" id="MobiDB-lite"/>
    </source>
</evidence>
<feature type="region of interest" description="Disordered" evidence="1">
    <location>
        <begin position="178"/>
        <end position="200"/>
    </location>
</feature>
<sequence>MSALPTRARVLRLVVPFSLALCAALPSHAQQGDVAAAENLVRLFYAEHSKRFNDGDTPLLNDAPAAKEFLVDGLVQGELQGILQFDPVYDAQDASISDLSIRPDPDAPLLQGAARIKVTFTNFGMPIRHIYTLITVPDGSWQINDIYSETNDWSLSDLLQSAGVDIRSDPGSEITLKGSSAAGSTIGSGQTQAANGGDAVVPGMEEGDLPGNGLSSEGSDLLFVLDGSGSMWGQVDGVAKITTAKQALTGLIGDLPAQTNVGLMAYGHRREGDCGDTEILYPVSNFDTERLKPVIDAITPRGKTPIAAALQQAASAMPASNRPANVLLISDGLETCGGDPCAAAKALAERGINTRVHVVGFDLTQEENQALQCIAENGGGNYYAANNAESFTEAVKQAVADAGKAAEPPAPEPEAEEVVPASTLVFEETFDGPELAASWQTLNGTDRLTRFTGSGTLFVSALGGDTIYDNKNALNRLVLDEPLPDGDFDLSLKFKLHEQSGHESVSLSLLEDTNNQIGAMAWIWTKGCGSYLNLSLTRLSGDPEGKPEVSRFDVNLFSKQIVKTVCDKAGRAYGNKVLESLSTDGALLRLKRRGRALSAAIELELPAADGQEGGPYVLETDPVTVLRLAGKPSVLAGQWNKAKSQESHFEFDRFAIELVSQ</sequence>
<dbReference type="Proteomes" id="UP000048926">
    <property type="component" value="Unassembled WGS sequence"/>
</dbReference>
<dbReference type="Pfam" id="PF00092">
    <property type="entry name" value="VWA"/>
    <property type="match status" value="1"/>
</dbReference>
<dbReference type="InterPro" id="IPR002035">
    <property type="entry name" value="VWF_A"/>
</dbReference>
<dbReference type="InterPro" id="IPR051266">
    <property type="entry name" value="CLCR"/>
</dbReference>
<dbReference type="Gene3D" id="3.40.50.410">
    <property type="entry name" value="von Willebrand factor, type A domain"/>
    <property type="match status" value="1"/>
</dbReference>
<evidence type="ECO:0000313" key="5">
    <source>
        <dbReference type="Proteomes" id="UP000048926"/>
    </source>
</evidence>
<dbReference type="AlphaFoldDB" id="A0A0M6Y4W5"/>